<evidence type="ECO:0000256" key="12">
    <source>
        <dbReference type="ARBA" id="ARBA00045065"/>
    </source>
</evidence>
<name>A0A6A6WCM9_9PEZI</name>
<sequence length="540" mass="60678">MSVFIYLGTSFLLFLASIYLLPSFLVTSARLLGFALIKGSQGRRELLTTRTELDKENQGPSTHSPGSSEQEEWEKAETHDSGRPKHDVKTDKDWEGIIGFFHPFCNAGGGGERVLWAAILATQKRWPGAICVVYTGDHDVDKISMLQRVKERFNLDIYSPTVHFLYLTSRRYVLSSTWPHFTLLGQSVGSLLLAWDAFSLLVPDIFVDTMGYSFALAFSHYCFPNVPTGAYVHYPTISTDMLNNLSKDGQGVNAGTGEGFRGKVKQKYWRLFARLYGWTGGTIDVVMANSTWTKSHLRKLWSPSREAKGMKEEIEAIFPPVAVEELAKQIEVSEVGEAERGPFLLYIAQFRPEKNHQLVLEAFAELVKNSPKTPKGTPRLILIGSVRDGDDASRVYKLRILAHELRIKEQVEFICDASWPQILDWLRRSSVGVNGMWNEHFGIGVVEYQAAGLISVVNNSGGPKLDIVIDIDGKPTGFHASTASEYADGFLKALELPSDQILAMRHRARKSAERFTEGAFARSWITQMEKLVDMQIQRYR</sequence>
<keyword evidence="7 14" id="KW-0808">Transferase</keyword>
<evidence type="ECO:0000256" key="15">
    <source>
        <dbReference type="SAM" id="MobiDB-lite"/>
    </source>
</evidence>
<feature type="domain" description="ALG11 mannosyltransferase N-terminal" evidence="17">
    <location>
        <begin position="96"/>
        <end position="301"/>
    </location>
</feature>
<keyword evidence="19" id="KW-1185">Reference proteome</keyword>
<keyword evidence="6 14" id="KW-0328">Glycosyltransferase</keyword>
<organism evidence="18 19">
    <name type="scientific">Pseudovirgaria hyperparasitica</name>
    <dbReference type="NCBI Taxonomy" id="470096"/>
    <lineage>
        <taxon>Eukaryota</taxon>
        <taxon>Fungi</taxon>
        <taxon>Dikarya</taxon>
        <taxon>Ascomycota</taxon>
        <taxon>Pezizomycotina</taxon>
        <taxon>Dothideomycetes</taxon>
        <taxon>Dothideomycetes incertae sedis</taxon>
        <taxon>Acrospermales</taxon>
        <taxon>Acrospermaceae</taxon>
        <taxon>Pseudovirgaria</taxon>
    </lineage>
</organism>
<evidence type="ECO:0000259" key="17">
    <source>
        <dbReference type="Pfam" id="PF15924"/>
    </source>
</evidence>
<dbReference type="RefSeq" id="XP_033602057.1">
    <property type="nucleotide sequence ID" value="XM_033742702.1"/>
</dbReference>
<dbReference type="GO" id="GO:0005789">
    <property type="term" value="C:endoplasmic reticulum membrane"/>
    <property type="evidence" value="ECO:0007669"/>
    <property type="project" value="UniProtKB-SubCell"/>
</dbReference>
<evidence type="ECO:0000256" key="10">
    <source>
        <dbReference type="ARBA" id="ARBA00022989"/>
    </source>
</evidence>
<gene>
    <name evidence="18" type="ORF">EJ05DRAFT_463031</name>
</gene>
<dbReference type="PANTHER" id="PTHR45919:SF1">
    <property type="entry name" value="GDP-MAN:MAN(3)GLCNAC(2)-PP-DOL ALPHA-1,2-MANNOSYLTRANSFERASE"/>
    <property type="match status" value="1"/>
</dbReference>
<dbReference type="EC" id="2.4.1.131" evidence="4 14"/>
<evidence type="ECO:0000256" key="6">
    <source>
        <dbReference type="ARBA" id="ARBA00022676"/>
    </source>
</evidence>
<comment type="function">
    <text evidence="13 14">GDP-Man:Man(3)GlcNAc(2)-PP-Dol alpha-1,2-mannosyltransferase that operates in the biosynthetic pathway of dolichol-linked oligosaccharides, the glycan precursors employed in protein asparagine (N)-glycosylation. The assembly of dolichol-linked oligosaccharides begins on the cytosolic side of the endoplasmic reticulum membrane and finishes in its lumen. The sequential addition of sugars to dolichol pyrophosphate produces dolichol-linked oligosaccharides containing fourteen sugars, including two GlcNAcs, nine mannoses and three glucoses. Once assembled, the oligosaccharide is transferred from the lipid to nascent proteins by oligosaccharyltransferases. Catalyzes, on the cytoplasmic face of the endoplasmic reticulum, the addition of the fourth and fifth mannose residues to the dolichol-linked oligosaccharide chain, to produce Man(5)GlcNAc(2)-PP-dolichol core oligosaccharide.</text>
</comment>
<dbReference type="CDD" id="cd03806">
    <property type="entry name" value="GT4_ALG11-like"/>
    <property type="match status" value="1"/>
</dbReference>
<comment type="pathway">
    <text evidence="2 14">Protein modification; protein glycosylation.</text>
</comment>
<dbReference type="Pfam" id="PF15924">
    <property type="entry name" value="ALG11_N"/>
    <property type="match status" value="1"/>
</dbReference>
<feature type="compositionally biased region" description="Basic and acidic residues" evidence="15">
    <location>
        <begin position="73"/>
        <end position="89"/>
    </location>
</feature>
<evidence type="ECO:0000256" key="9">
    <source>
        <dbReference type="ARBA" id="ARBA00022824"/>
    </source>
</evidence>
<dbReference type="OrthoDB" id="2276068at2759"/>
<evidence type="ECO:0000256" key="3">
    <source>
        <dbReference type="ARBA" id="ARBA00009481"/>
    </source>
</evidence>
<dbReference type="UniPathway" id="UPA00378"/>
<dbReference type="GO" id="GO:0006487">
    <property type="term" value="P:protein N-linked glycosylation"/>
    <property type="evidence" value="ECO:0007669"/>
    <property type="project" value="TreeGrafter"/>
</dbReference>
<evidence type="ECO:0000256" key="8">
    <source>
        <dbReference type="ARBA" id="ARBA00022692"/>
    </source>
</evidence>
<comment type="catalytic activity">
    <reaction evidence="12 14">
        <text>an alpha-D-Man-(1-&gt;3)-[alpha-D-Man-(1-&gt;6)]-beta-D-Man-(1-&gt;4)-beta-D-GlcNAc-(1-&gt;4)-alpha-D-GlcNAc-diphospho-di-trans,poly-cis-dolichol + 2 GDP-alpha-D-mannose = an alpha-D-Man-(1-&gt;2)-alpha-D-Man-(1-&gt;2)-alpha-D-Man-(1-&gt;3)-[alpha-D-Man-(1-&gt;6)]-beta-D-Man-(1-&gt;4)-beta-D-GlcNAc-(1-&gt;4)-alpha-D-GlcNAc-diphospho-di-trans,poly-cis-dolichol + 2 GDP + 2 H(+)</text>
        <dbReference type="Rhea" id="RHEA:29523"/>
        <dbReference type="Rhea" id="RHEA-COMP:19515"/>
        <dbReference type="Rhea" id="RHEA-COMP:19516"/>
        <dbReference type="ChEBI" id="CHEBI:15378"/>
        <dbReference type="ChEBI" id="CHEBI:57527"/>
        <dbReference type="ChEBI" id="CHEBI:58189"/>
        <dbReference type="ChEBI" id="CHEBI:132511"/>
        <dbReference type="ChEBI" id="CHEBI:132515"/>
        <dbReference type="EC" id="2.4.1.131"/>
    </reaction>
    <physiologicalReaction direction="left-to-right" evidence="12 14">
        <dbReference type="Rhea" id="RHEA:29524"/>
    </physiologicalReaction>
</comment>
<dbReference type="SUPFAM" id="SSF53756">
    <property type="entry name" value="UDP-Glycosyltransferase/glycogen phosphorylase"/>
    <property type="match status" value="1"/>
</dbReference>
<evidence type="ECO:0000256" key="14">
    <source>
        <dbReference type="RuleBase" id="RU367051"/>
    </source>
</evidence>
<feature type="compositionally biased region" description="Polar residues" evidence="15">
    <location>
        <begin position="58"/>
        <end position="68"/>
    </location>
</feature>
<proteinExistence type="inferred from homology"/>
<dbReference type="InterPro" id="IPR031814">
    <property type="entry name" value="ALG11_N"/>
</dbReference>
<evidence type="ECO:0000256" key="1">
    <source>
        <dbReference type="ARBA" id="ARBA00004389"/>
    </source>
</evidence>
<evidence type="ECO:0000256" key="13">
    <source>
        <dbReference type="ARBA" id="ARBA00056799"/>
    </source>
</evidence>
<evidence type="ECO:0000256" key="4">
    <source>
        <dbReference type="ARBA" id="ARBA00012645"/>
    </source>
</evidence>
<feature type="transmembrane region" description="Helical" evidence="14">
    <location>
        <begin position="12"/>
        <end position="37"/>
    </location>
</feature>
<evidence type="ECO:0000259" key="16">
    <source>
        <dbReference type="Pfam" id="PF00534"/>
    </source>
</evidence>
<dbReference type="AlphaFoldDB" id="A0A6A6WCM9"/>
<protein>
    <recommendedName>
        <fullName evidence="5 14">GDP-Man:Man(3)GlcNAc(2)-PP-Dol alpha-1,2-mannosyltransferase</fullName>
        <ecNumber evidence="4 14">2.4.1.131</ecNumber>
    </recommendedName>
</protein>
<keyword evidence="10 14" id="KW-1133">Transmembrane helix</keyword>
<comment type="subcellular location">
    <subcellularLocation>
        <location evidence="1">Endoplasmic reticulum membrane</location>
        <topology evidence="1">Single-pass membrane protein</topology>
    </subcellularLocation>
</comment>
<evidence type="ECO:0000256" key="5">
    <source>
        <dbReference type="ARBA" id="ARBA00022018"/>
    </source>
</evidence>
<keyword evidence="9 14" id="KW-0256">Endoplasmic reticulum</keyword>
<dbReference type="InterPro" id="IPR038013">
    <property type="entry name" value="ALG11"/>
</dbReference>
<evidence type="ECO:0000256" key="11">
    <source>
        <dbReference type="ARBA" id="ARBA00023136"/>
    </source>
</evidence>
<evidence type="ECO:0000313" key="18">
    <source>
        <dbReference type="EMBL" id="KAF2759606.1"/>
    </source>
</evidence>
<dbReference type="Pfam" id="PF00534">
    <property type="entry name" value="Glycos_transf_1"/>
    <property type="match status" value="1"/>
</dbReference>
<keyword evidence="8 14" id="KW-0812">Transmembrane</keyword>
<keyword evidence="11 14" id="KW-0472">Membrane</keyword>
<dbReference type="GO" id="GO:0004377">
    <property type="term" value="F:GDP-Man:Man(3)GlcNAc(2)-PP-Dol alpha-1,2-mannosyltransferase activity"/>
    <property type="evidence" value="ECO:0007669"/>
    <property type="project" value="UniProtKB-UniRule"/>
</dbReference>
<dbReference type="InterPro" id="IPR001296">
    <property type="entry name" value="Glyco_trans_1"/>
</dbReference>
<comment type="similarity">
    <text evidence="3 14">Belongs to the glycosyltransferase group 1 family. Glycosyltransferase 4 subfamily.</text>
</comment>
<reference evidence="18" key="1">
    <citation type="journal article" date="2020" name="Stud. Mycol.">
        <title>101 Dothideomycetes genomes: a test case for predicting lifestyles and emergence of pathogens.</title>
        <authorList>
            <person name="Haridas S."/>
            <person name="Albert R."/>
            <person name="Binder M."/>
            <person name="Bloem J."/>
            <person name="Labutti K."/>
            <person name="Salamov A."/>
            <person name="Andreopoulos B."/>
            <person name="Baker S."/>
            <person name="Barry K."/>
            <person name="Bills G."/>
            <person name="Bluhm B."/>
            <person name="Cannon C."/>
            <person name="Castanera R."/>
            <person name="Culley D."/>
            <person name="Daum C."/>
            <person name="Ezra D."/>
            <person name="Gonzalez J."/>
            <person name="Henrissat B."/>
            <person name="Kuo A."/>
            <person name="Liang C."/>
            <person name="Lipzen A."/>
            <person name="Lutzoni F."/>
            <person name="Magnuson J."/>
            <person name="Mondo S."/>
            <person name="Nolan M."/>
            <person name="Ohm R."/>
            <person name="Pangilinan J."/>
            <person name="Park H.-J."/>
            <person name="Ramirez L."/>
            <person name="Alfaro M."/>
            <person name="Sun H."/>
            <person name="Tritt A."/>
            <person name="Yoshinaga Y."/>
            <person name="Zwiers L.-H."/>
            <person name="Turgeon B."/>
            <person name="Goodwin S."/>
            <person name="Spatafora J."/>
            <person name="Crous P."/>
            <person name="Grigoriev I."/>
        </authorList>
    </citation>
    <scope>NUCLEOTIDE SEQUENCE</scope>
    <source>
        <strain evidence="18">CBS 121739</strain>
    </source>
</reference>
<feature type="domain" description="Glycosyl transferase family 1" evidence="16">
    <location>
        <begin position="334"/>
        <end position="513"/>
    </location>
</feature>
<feature type="region of interest" description="Disordered" evidence="15">
    <location>
        <begin position="49"/>
        <end position="89"/>
    </location>
</feature>
<dbReference type="GeneID" id="54483756"/>
<evidence type="ECO:0000313" key="19">
    <source>
        <dbReference type="Proteomes" id="UP000799437"/>
    </source>
</evidence>
<dbReference type="FunFam" id="3.40.50.2000:FF:000168">
    <property type="entry name" value="Alpha-1,2-mannosyltransferase (Alg11), putative"/>
    <property type="match status" value="1"/>
</dbReference>
<dbReference type="Gene3D" id="3.40.50.2000">
    <property type="entry name" value="Glycogen Phosphorylase B"/>
    <property type="match status" value="1"/>
</dbReference>
<dbReference type="Proteomes" id="UP000799437">
    <property type="component" value="Unassembled WGS sequence"/>
</dbReference>
<evidence type="ECO:0000256" key="2">
    <source>
        <dbReference type="ARBA" id="ARBA00004922"/>
    </source>
</evidence>
<dbReference type="EMBL" id="ML996569">
    <property type="protein sequence ID" value="KAF2759606.1"/>
    <property type="molecule type" value="Genomic_DNA"/>
</dbReference>
<dbReference type="PANTHER" id="PTHR45919">
    <property type="entry name" value="GDP-MAN:MAN(3)GLCNAC(2)-PP-DOL ALPHA-1,2-MANNOSYLTRANSFERASE"/>
    <property type="match status" value="1"/>
</dbReference>
<accession>A0A6A6WCM9</accession>
<evidence type="ECO:0000256" key="7">
    <source>
        <dbReference type="ARBA" id="ARBA00022679"/>
    </source>
</evidence>